<dbReference type="EMBL" id="PFBU01000083">
    <property type="protein sequence ID" value="PIR77938.1"/>
    <property type="molecule type" value="Genomic_DNA"/>
</dbReference>
<feature type="compositionally biased region" description="Low complexity" evidence="1">
    <location>
        <begin position="27"/>
        <end position="57"/>
    </location>
</feature>
<sequence>MKKILSLGSILATVVLLGAGCNINGQITPITPNNTSTSSTEETNTTTTGSTQSENTQPVNSDSTTTNTASPITYTNQEFHFSLTLPATWAGYTAKTTENKEGGKSIWFGFAGWDNILSIGVYPTEIDNANTKYYGTDGQVYYYGGQSQYIKIDSLQPRWDEASGILNSFTVANLTNGTENWKVYANTDYNFQIKYPTKYKEIADTYGWKNAVVLFLEDKPGVQSYAGSISIWNNIEDYRNDTTYSAMAYSYKKVGNKYVVINYFSYENNINLEWQKVIDSFKTIN</sequence>
<keyword evidence="2" id="KW-0732">Signal</keyword>
<gene>
    <name evidence="3" type="ORF">COU28_04340</name>
</gene>
<feature type="signal peptide" evidence="2">
    <location>
        <begin position="1"/>
        <end position="18"/>
    </location>
</feature>
<evidence type="ECO:0000313" key="4">
    <source>
        <dbReference type="Proteomes" id="UP000230852"/>
    </source>
</evidence>
<evidence type="ECO:0000313" key="3">
    <source>
        <dbReference type="EMBL" id="PIR77938.1"/>
    </source>
</evidence>
<dbReference type="PROSITE" id="PS51257">
    <property type="entry name" value="PROKAR_LIPOPROTEIN"/>
    <property type="match status" value="1"/>
</dbReference>
<accession>A0A2H0TXI8</accession>
<feature type="compositionally biased region" description="Polar residues" evidence="1">
    <location>
        <begin position="58"/>
        <end position="70"/>
    </location>
</feature>
<feature type="region of interest" description="Disordered" evidence="1">
    <location>
        <begin position="27"/>
        <end position="70"/>
    </location>
</feature>
<protein>
    <submittedName>
        <fullName evidence="3">Uncharacterized protein</fullName>
    </submittedName>
</protein>
<dbReference type="Proteomes" id="UP000230852">
    <property type="component" value="Unassembled WGS sequence"/>
</dbReference>
<proteinExistence type="predicted"/>
<organism evidence="3 4">
    <name type="scientific">Candidatus Magasanikbacteria bacterium CG10_big_fil_rev_8_21_14_0_10_36_16</name>
    <dbReference type="NCBI Taxonomy" id="1974645"/>
    <lineage>
        <taxon>Bacteria</taxon>
        <taxon>Candidatus Magasanikiibacteriota</taxon>
    </lineage>
</organism>
<evidence type="ECO:0000256" key="2">
    <source>
        <dbReference type="SAM" id="SignalP"/>
    </source>
</evidence>
<name>A0A2H0TXI8_9BACT</name>
<dbReference type="AlphaFoldDB" id="A0A2H0TXI8"/>
<comment type="caution">
    <text evidence="3">The sequence shown here is derived from an EMBL/GenBank/DDBJ whole genome shotgun (WGS) entry which is preliminary data.</text>
</comment>
<evidence type="ECO:0000256" key="1">
    <source>
        <dbReference type="SAM" id="MobiDB-lite"/>
    </source>
</evidence>
<feature type="chain" id="PRO_5013675194" evidence="2">
    <location>
        <begin position="19"/>
        <end position="285"/>
    </location>
</feature>
<reference evidence="4" key="1">
    <citation type="submission" date="2017-09" db="EMBL/GenBank/DDBJ databases">
        <title>Depth-based differentiation of microbial function through sediment-hosted aquifers and enrichment of novel symbionts in the deep terrestrial subsurface.</title>
        <authorList>
            <person name="Probst A.J."/>
            <person name="Ladd B."/>
            <person name="Jarett J.K."/>
            <person name="Geller-Mcgrath D.E."/>
            <person name="Sieber C.M.K."/>
            <person name="Emerson J.B."/>
            <person name="Anantharaman K."/>
            <person name="Thomas B.C."/>
            <person name="Malmstrom R."/>
            <person name="Stieglmeier M."/>
            <person name="Klingl A."/>
            <person name="Woyke T."/>
            <person name="Ryan C.M."/>
            <person name="Banfield J.F."/>
        </authorList>
    </citation>
    <scope>NUCLEOTIDE SEQUENCE [LARGE SCALE GENOMIC DNA]</scope>
</reference>